<feature type="domain" description="Protein YTP1-like C-terminal" evidence="4">
    <location>
        <begin position="264"/>
        <end position="561"/>
    </location>
</feature>
<dbReference type="Pfam" id="PF10355">
    <property type="entry name" value="Ytp1"/>
    <property type="match status" value="1"/>
</dbReference>
<dbReference type="InterPro" id="IPR018825">
    <property type="entry name" value="DUF2427"/>
</dbReference>
<dbReference type="Pfam" id="PF10348">
    <property type="entry name" value="DUF2427"/>
    <property type="match status" value="1"/>
</dbReference>
<proteinExistence type="predicted"/>
<keyword evidence="6" id="KW-1185">Reference proteome</keyword>
<dbReference type="PANTHER" id="PTHR31685:SF3">
    <property type="entry name" value="INTEGRAL MEMBRANE PROTEIN (AFU_ORTHOLOGUE AFUA_6G12730)"/>
    <property type="match status" value="1"/>
</dbReference>
<feature type="transmembrane region" description="Helical" evidence="1">
    <location>
        <begin position="530"/>
        <end position="559"/>
    </location>
</feature>
<feature type="transmembrane region" description="Helical" evidence="1">
    <location>
        <begin position="133"/>
        <end position="154"/>
    </location>
</feature>
<keyword evidence="1" id="KW-0812">Transmembrane</keyword>
<organism evidence="5 6">
    <name type="scientific">Candida maltosa (strain Xu316)</name>
    <name type="common">Yeast</name>
    <dbReference type="NCBI Taxonomy" id="1245528"/>
    <lineage>
        <taxon>Eukaryota</taxon>
        <taxon>Fungi</taxon>
        <taxon>Dikarya</taxon>
        <taxon>Ascomycota</taxon>
        <taxon>Saccharomycotina</taxon>
        <taxon>Pichiomycetes</taxon>
        <taxon>Debaryomycetaceae</taxon>
        <taxon>Candida/Lodderomyces clade</taxon>
        <taxon>Candida</taxon>
    </lineage>
</organism>
<accession>M3HQD0</accession>
<dbReference type="Proteomes" id="UP000011777">
    <property type="component" value="Unassembled WGS sequence"/>
</dbReference>
<comment type="caution">
    <text evidence="5">The sequence shown here is derived from an EMBL/GenBank/DDBJ whole genome shotgun (WGS) entry which is preliminary data.</text>
</comment>
<keyword evidence="1" id="KW-0472">Membrane</keyword>
<dbReference type="HOGENOM" id="CLU_012543_1_0_1"/>
<sequence length="573" mass="65256">MKFTQLLLYVILLSGYSLAEMDSHHNMDMGDDTNNDNGNEIAATTENSTESLEPIPHVMKHMHGVPILETHLLPEERLYWENYNTTTYFTVESSHRPALYLHIVSGLIAIVVMYPICLILNNLNMGKSYMISLLVHTGTIMFSLLNYSIFINSIPDLYPGNAYNKMIIILFVSTILQLIFAFIKNIDPGKPNRSEYFQLATAVNSSDDDDREEEEQNDFTVEKAPTNFQSKIRKFRTWVSQTIFYKISKIGFNLLNWGHFFYYLILVPTGVATFCVYGKGSTVFNLLAHFIKGGVFFSYGIMILARYSGSFVNKGWAWNHKYISRTEKQGFWFSLQNKGLWTMELIESSLILFYGSTNIFLEHLSNAGGEWSPKDLQHVSIAFIFIGCGLCGVITELKLQDWRYEAAIAALEKSGSTTTEEVSNIIKASPGFSPNPFPIITIFWTGYLMSNHQQASELSTEIHTQWGNIFVGGCAFRLLTYMMLLLSSKTSKDLSRPSRPITELVVSFCLLCGGVMFMESTDPVVLSYEYYGFTSMFILNITLGFTTLLMAWQMLLFAFKDWLKQKYARESIV</sequence>
<dbReference type="InterPro" id="IPR018827">
    <property type="entry name" value="YTP1_C"/>
</dbReference>
<dbReference type="STRING" id="1245528.M3HQD0"/>
<dbReference type="EMBL" id="AOGT01000531">
    <property type="protein sequence ID" value="EMG49677.1"/>
    <property type="molecule type" value="Genomic_DNA"/>
</dbReference>
<feature type="transmembrane region" description="Helical" evidence="1">
    <location>
        <begin position="466"/>
        <end position="488"/>
    </location>
</feature>
<evidence type="ECO:0000256" key="2">
    <source>
        <dbReference type="SAM" id="SignalP"/>
    </source>
</evidence>
<feature type="signal peptide" evidence="2">
    <location>
        <begin position="1"/>
        <end position="19"/>
    </location>
</feature>
<protein>
    <recommendedName>
        <fullName evidence="7">Protein YTP1-like C-terminal domain-containing protein</fullName>
    </recommendedName>
</protein>
<evidence type="ECO:0000259" key="3">
    <source>
        <dbReference type="Pfam" id="PF10348"/>
    </source>
</evidence>
<dbReference type="OMA" id="NKGWAWN"/>
<gene>
    <name evidence="5" type="ORF">G210_5520</name>
</gene>
<feature type="transmembrane region" description="Helical" evidence="1">
    <location>
        <begin position="500"/>
        <end position="518"/>
    </location>
</feature>
<evidence type="ECO:0008006" key="7">
    <source>
        <dbReference type="Google" id="ProtNLM"/>
    </source>
</evidence>
<evidence type="ECO:0000313" key="5">
    <source>
        <dbReference type="EMBL" id="EMG49677.1"/>
    </source>
</evidence>
<evidence type="ECO:0000256" key="1">
    <source>
        <dbReference type="SAM" id="Phobius"/>
    </source>
</evidence>
<feature type="chain" id="PRO_5004034502" description="Protein YTP1-like C-terminal domain-containing protein" evidence="2">
    <location>
        <begin position="20"/>
        <end position="573"/>
    </location>
</feature>
<feature type="transmembrane region" description="Helical" evidence="1">
    <location>
        <begin position="376"/>
        <end position="395"/>
    </location>
</feature>
<keyword evidence="2" id="KW-0732">Signal</keyword>
<feature type="transmembrane region" description="Helical" evidence="1">
    <location>
        <begin position="99"/>
        <end position="121"/>
    </location>
</feature>
<dbReference type="PANTHER" id="PTHR31685">
    <property type="entry name" value="INTEGRAL MEMBRANE PROTEIN (AFU_ORTHOLOGUE AFUA_6G12730)-RELATED"/>
    <property type="match status" value="1"/>
</dbReference>
<evidence type="ECO:0000313" key="6">
    <source>
        <dbReference type="Proteomes" id="UP000011777"/>
    </source>
</evidence>
<name>M3HQD0_CANMX</name>
<feature type="domain" description="DUF2427" evidence="3">
    <location>
        <begin position="82"/>
        <end position="186"/>
    </location>
</feature>
<evidence type="ECO:0000259" key="4">
    <source>
        <dbReference type="Pfam" id="PF10355"/>
    </source>
</evidence>
<reference evidence="5 6" key="1">
    <citation type="submission" date="2013-02" db="EMBL/GenBank/DDBJ databases">
        <title>Genome sequence of Candida maltosa Xu316, a potential industrial strain for xylitol and ethanol production.</title>
        <authorList>
            <person name="Yu J."/>
            <person name="Wang Q."/>
            <person name="Geng X."/>
            <person name="Bao W."/>
            <person name="He P."/>
            <person name="Cai J."/>
        </authorList>
    </citation>
    <scope>NUCLEOTIDE SEQUENCE [LARGE SCALE GENOMIC DNA]</scope>
    <source>
        <strain evidence="6">Xu316</strain>
    </source>
</reference>
<feature type="transmembrane region" description="Helical" evidence="1">
    <location>
        <begin position="166"/>
        <end position="183"/>
    </location>
</feature>
<feature type="transmembrane region" description="Helical" evidence="1">
    <location>
        <begin position="260"/>
        <end position="280"/>
    </location>
</feature>
<keyword evidence="1" id="KW-1133">Transmembrane helix</keyword>
<dbReference type="OrthoDB" id="4005299at2759"/>
<dbReference type="AlphaFoldDB" id="M3HQD0"/>
<dbReference type="eggNOG" id="ENOG502QW3E">
    <property type="taxonomic scope" value="Eukaryota"/>
</dbReference>